<reference evidence="18" key="1">
    <citation type="submission" date="2025-08" db="UniProtKB">
        <authorList>
            <consortium name="RefSeq"/>
        </authorList>
    </citation>
    <scope>IDENTIFICATION</scope>
    <source>
        <tissue evidence="18">Whole organism</tissue>
    </source>
</reference>
<feature type="compositionally biased region" description="Polar residues" evidence="15">
    <location>
        <begin position="313"/>
        <end position="325"/>
    </location>
</feature>
<dbReference type="AlphaFoldDB" id="A0A6J1SHS8"/>
<dbReference type="Gene3D" id="1.10.10.10">
    <property type="entry name" value="Winged helix-like DNA-binding domain superfamily/Winged helix DNA-binding domain"/>
    <property type="match status" value="1"/>
</dbReference>
<dbReference type="FunFam" id="3.30.60.60:FF:000003">
    <property type="entry name" value="Histone acetyltransferase"/>
    <property type="match status" value="1"/>
</dbReference>
<dbReference type="Gene3D" id="3.40.630.30">
    <property type="match status" value="1"/>
</dbReference>
<evidence type="ECO:0000313" key="18">
    <source>
        <dbReference type="RefSeq" id="XP_026280547.1"/>
    </source>
</evidence>
<keyword evidence="17" id="KW-1185">Reference proteome</keyword>
<evidence type="ECO:0000256" key="15">
    <source>
        <dbReference type="SAM" id="MobiDB-lite"/>
    </source>
</evidence>
<keyword evidence="10" id="KW-0805">Transcription regulation</keyword>
<evidence type="ECO:0000259" key="16">
    <source>
        <dbReference type="PROSITE" id="PS51726"/>
    </source>
</evidence>
<dbReference type="GeneID" id="113207969"/>
<dbReference type="InterPro" id="IPR040706">
    <property type="entry name" value="Zf-MYST"/>
</dbReference>
<feature type="region of interest" description="Disordered" evidence="15">
    <location>
        <begin position="1"/>
        <end position="448"/>
    </location>
</feature>
<dbReference type="Pfam" id="PF01853">
    <property type="entry name" value="MOZ_SAS"/>
    <property type="match status" value="1"/>
</dbReference>
<dbReference type="GO" id="GO:0003712">
    <property type="term" value="F:transcription coregulator activity"/>
    <property type="evidence" value="ECO:0007669"/>
    <property type="project" value="TreeGrafter"/>
</dbReference>
<keyword evidence="9" id="KW-0007">Acetylation</keyword>
<dbReference type="SUPFAM" id="SSF55729">
    <property type="entry name" value="Acyl-CoA N-acyltransferases (Nat)"/>
    <property type="match status" value="1"/>
</dbReference>
<accession>A0A6J1SHS8</accession>
<feature type="compositionally biased region" description="Low complexity" evidence="15">
    <location>
        <begin position="220"/>
        <end position="231"/>
    </location>
</feature>
<evidence type="ECO:0000256" key="6">
    <source>
        <dbReference type="ARBA" id="ARBA00022771"/>
    </source>
</evidence>
<dbReference type="Pfam" id="PF17772">
    <property type="entry name" value="zf-MYST"/>
    <property type="match status" value="1"/>
</dbReference>
<feature type="compositionally biased region" description="Low complexity" evidence="15">
    <location>
        <begin position="71"/>
        <end position="90"/>
    </location>
</feature>
<dbReference type="GO" id="GO:0003682">
    <property type="term" value="F:chromatin binding"/>
    <property type="evidence" value="ECO:0007669"/>
    <property type="project" value="TreeGrafter"/>
</dbReference>
<evidence type="ECO:0000256" key="2">
    <source>
        <dbReference type="ARBA" id="ARBA00010107"/>
    </source>
</evidence>
<name>A0A6J1SHS8_FRAOC</name>
<protein>
    <recommendedName>
        <fullName evidence="3 14">Histone acetyltransferase</fullName>
        <ecNumber evidence="3 14">2.3.1.48</ecNumber>
    </recommendedName>
</protein>
<keyword evidence="8" id="KW-0156">Chromatin regulator</keyword>
<dbReference type="Gene3D" id="3.30.60.60">
    <property type="entry name" value="N-acetyl transferase-like"/>
    <property type="match status" value="1"/>
</dbReference>
<sequence length="900" mass="97829">MTPRKKPTTSSESTSGSSSSSSSSNSSSSSGTDSSSSDSENSSASQGSAAKSGGRSTDSDTRKTNVKKKASQNAASTSSNSNTSSAPVASKSNSKPEAPGTSATDNVENAKKATKTRAGAQKANQVYTSDDDDVPSKAAAKRKAPAKPKVSATVTPQQRQTKPPAKSAQTKANVGKANSTAKNAPPKDTSTASKANASKQVDKKNKSIFSPDNSSESDGPSTPSKTVPPKSLANKVSAALNQKGKQKKESGGASDKSPATSGSSGSGSSSGSSSSSDSESSAESTSAANKTTPTTPVKKGPGRPPKKSPATPVRSQARNAKNTKQSTPPTPSNSNSNSNSNLGPTPGGDSIRAGSESEADLSQSNKSSPEKSKTEAPPIRKVTRSATNNARRSKHLIGKSALGSDSDSETEGKAGLSKTPGKKNTNTKAPPRKTKGKGMGVPHSECGAKIIPEEERKCPYEGCDSKGHLSGDYEKHYIIEACPLYHNKTPEECKAAYTERVKRNEERQRLLAAIMERKSPKTHQSLDQRNYMLKVKEMRDKDKKRKKRKNSSSGSDSGSGSGSSSSSSEEEPDEDSGQREPKLKGVAPMYDIQLFQEAQAMTSQKLEEDLKSLPFTKGTKYIEMGKHEMEVWYQSPYPDDYARLPKLYLCEFCLRYMKSCTILKRHAVKCVWRHPPGKEVYRKDKLSVWEVDGKRYKLYCQNLCLLAKFFLDHKTLYYDVEPFLFYVMTLNDGDGCHTVGYFSKEKNSFQNYNVSCILTLPPYQRQGFGRLLIDFSYLLTRQEGKMGSPEKPLSDLGLISYRSYWKDVLLEYLCNFGGKELMVKDISQEMAINPSDIVSTLQAMGMIKYWKGKHIILKKQDVMTVYREKKKRRKPEPPEVVLDPQCLRWKPYVATTSPTS</sequence>
<dbReference type="InterPro" id="IPR050603">
    <property type="entry name" value="MYST_HAT"/>
</dbReference>
<dbReference type="FunFam" id="3.40.630.30:FF:000001">
    <property type="entry name" value="Histone acetyltransferase"/>
    <property type="match status" value="1"/>
</dbReference>
<dbReference type="InterPro" id="IPR016181">
    <property type="entry name" value="Acyl_CoA_acyltransferase"/>
</dbReference>
<keyword evidence="4" id="KW-0808">Transferase</keyword>
<evidence type="ECO:0000256" key="14">
    <source>
        <dbReference type="RuleBase" id="RU361211"/>
    </source>
</evidence>
<feature type="compositionally biased region" description="Low complexity" evidence="15">
    <location>
        <begin position="332"/>
        <end position="348"/>
    </location>
</feature>
<dbReference type="SUPFAM" id="SSF103637">
    <property type="entry name" value="CCHHC domain"/>
    <property type="match status" value="1"/>
</dbReference>
<dbReference type="Gene3D" id="4.10.320.30">
    <property type="match status" value="1"/>
</dbReference>
<evidence type="ECO:0000256" key="3">
    <source>
        <dbReference type="ARBA" id="ARBA00013184"/>
    </source>
</evidence>
<evidence type="ECO:0000256" key="7">
    <source>
        <dbReference type="ARBA" id="ARBA00022833"/>
    </source>
</evidence>
<dbReference type="FunFam" id="1.10.10.10:FF:000092">
    <property type="entry name" value="Histone acetyltransferase"/>
    <property type="match status" value="1"/>
</dbReference>
<dbReference type="PANTHER" id="PTHR10615">
    <property type="entry name" value="HISTONE ACETYLTRANSFERASE"/>
    <property type="match status" value="1"/>
</dbReference>
<feature type="active site" description="Proton donor/acceptor" evidence="13">
    <location>
        <position position="790"/>
    </location>
</feature>
<dbReference type="GO" id="GO:0010485">
    <property type="term" value="F:histone H4 acetyltransferase activity"/>
    <property type="evidence" value="ECO:0007669"/>
    <property type="project" value="TreeGrafter"/>
</dbReference>
<dbReference type="PROSITE" id="PS51802">
    <property type="entry name" value="ZF_CCHHC"/>
    <property type="match status" value="1"/>
</dbReference>
<evidence type="ECO:0000256" key="12">
    <source>
        <dbReference type="ARBA" id="ARBA00023242"/>
    </source>
</evidence>
<dbReference type="InterPro" id="IPR036060">
    <property type="entry name" value="Znf_C2H2C_sf"/>
</dbReference>
<dbReference type="InterPro" id="IPR036388">
    <property type="entry name" value="WH-like_DNA-bd_sf"/>
</dbReference>
<keyword evidence="11" id="KW-0804">Transcription</keyword>
<keyword evidence="6" id="KW-0863">Zinc-finger</keyword>
<dbReference type="InterPro" id="IPR002717">
    <property type="entry name" value="HAT_MYST-type"/>
</dbReference>
<feature type="compositionally biased region" description="Polar residues" evidence="15">
    <location>
        <begin position="207"/>
        <end position="219"/>
    </location>
</feature>
<feature type="compositionally biased region" description="Polar residues" evidence="15">
    <location>
        <begin position="91"/>
        <end position="107"/>
    </location>
</feature>
<evidence type="ECO:0000256" key="8">
    <source>
        <dbReference type="ARBA" id="ARBA00022853"/>
    </source>
</evidence>
<dbReference type="InterPro" id="IPR002515">
    <property type="entry name" value="Znf_C2H2C"/>
</dbReference>
<dbReference type="PROSITE" id="PS51726">
    <property type="entry name" value="MYST_HAT"/>
    <property type="match status" value="1"/>
</dbReference>
<comment type="catalytic activity">
    <reaction evidence="14">
        <text>L-lysyl-[protein] + acetyl-CoA = N(6)-acetyl-L-lysyl-[protein] + CoA + H(+)</text>
        <dbReference type="Rhea" id="RHEA:45948"/>
        <dbReference type="Rhea" id="RHEA-COMP:9752"/>
        <dbReference type="Rhea" id="RHEA-COMP:10731"/>
        <dbReference type="ChEBI" id="CHEBI:15378"/>
        <dbReference type="ChEBI" id="CHEBI:29969"/>
        <dbReference type="ChEBI" id="CHEBI:57287"/>
        <dbReference type="ChEBI" id="CHEBI:57288"/>
        <dbReference type="ChEBI" id="CHEBI:61930"/>
        <dbReference type="EC" id="2.3.1.48"/>
    </reaction>
</comment>
<feature type="compositionally biased region" description="Low complexity" evidence="15">
    <location>
        <begin position="10"/>
        <end position="56"/>
    </location>
</feature>
<keyword evidence="12 14" id="KW-0539">Nucleus</keyword>
<dbReference type="EC" id="2.3.1.48" evidence="3 14"/>
<dbReference type="PANTHER" id="PTHR10615:SF161">
    <property type="entry name" value="HISTONE ACETYLTRANSFERASE KAT7"/>
    <property type="match status" value="1"/>
</dbReference>
<comment type="similarity">
    <text evidence="2 14">Belongs to the MYST (SAS/MOZ) family.</text>
</comment>
<dbReference type="Pfam" id="PF01530">
    <property type="entry name" value="zf-C2HC"/>
    <property type="match status" value="1"/>
</dbReference>
<keyword evidence="7" id="KW-0862">Zinc</keyword>
<gene>
    <name evidence="18" type="primary">LOC113207969</name>
</gene>
<feature type="domain" description="MYST-type HAT" evidence="16">
    <location>
        <begin position="614"/>
        <end position="891"/>
    </location>
</feature>
<evidence type="ECO:0000256" key="10">
    <source>
        <dbReference type="ARBA" id="ARBA00023015"/>
    </source>
</evidence>
<dbReference type="GO" id="GO:0036409">
    <property type="term" value="C:histone H3-K14 acetyltransferase complex"/>
    <property type="evidence" value="ECO:0007669"/>
    <property type="project" value="TreeGrafter"/>
</dbReference>
<proteinExistence type="inferred from homology"/>
<feature type="compositionally biased region" description="Polar residues" evidence="15">
    <location>
        <begin position="152"/>
        <end position="199"/>
    </location>
</feature>
<evidence type="ECO:0000256" key="13">
    <source>
        <dbReference type="PIRSR" id="PIRSR602717-51"/>
    </source>
</evidence>
<comment type="subcellular location">
    <subcellularLocation>
        <location evidence="1 14">Nucleus</location>
    </subcellularLocation>
</comment>
<dbReference type="CTD" id="1121"/>
<evidence type="ECO:0000256" key="5">
    <source>
        <dbReference type="ARBA" id="ARBA00022723"/>
    </source>
</evidence>
<dbReference type="GO" id="GO:0010484">
    <property type="term" value="F:histone H3 acetyltransferase activity"/>
    <property type="evidence" value="ECO:0007669"/>
    <property type="project" value="TreeGrafter"/>
</dbReference>
<dbReference type="GO" id="GO:0008270">
    <property type="term" value="F:zinc ion binding"/>
    <property type="evidence" value="ECO:0007669"/>
    <property type="project" value="UniProtKB-KW"/>
</dbReference>
<dbReference type="RefSeq" id="XP_026280547.1">
    <property type="nucleotide sequence ID" value="XM_026424762.2"/>
</dbReference>
<evidence type="ECO:0000256" key="9">
    <source>
        <dbReference type="ARBA" id="ARBA00022990"/>
    </source>
</evidence>
<evidence type="ECO:0000256" key="1">
    <source>
        <dbReference type="ARBA" id="ARBA00004123"/>
    </source>
</evidence>
<evidence type="ECO:0000313" key="17">
    <source>
        <dbReference type="Proteomes" id="UP000504606"/>
    </source>
</evidence>
<feature type="region of interest" description="Disordered" evidence="15">
    <location>
        <begin position="514"/>
        <end position="582"/>
    </location>
</feature>
<dbReference type="Proteomes" id="UP000504606">
    <property type="component" value="Unplaced"/>
</dbReference>
<organism evidence="17 18">
    <name type="scientific">Frankliniella occidentalis</name>
    <name type="common">Western flower thrips</name>
    <name type="synonym">Euthrips occidentalis</name>
    <dbReference type="NCBI Taxonomy" id="133901"/>
    <lineage>
        <taxon>Eukaryota</taxon>
        <taxon>Metazoa</taxon>
        <taxon>Ecdysozoa</taxon>
        <taxon>Arthropoda</taxon>
        <taxon>Hexapoda</taxon>
        <taxon>Insecta</taxon>
        <taxon>Pterygota</taxon>
        <taxon>Neoptera</taxon>
        <taxon>Paraneoptera</taxon>
        <taxon>Thysanoptera</taxon>
        <taxon>Terebrantia</taxon>
        <taxon>Thripoidea</taxon>
        <taxon>Thripidae</taxon>
        <taxon>Frankliniella</taxon>
    </lineage>
</organism>
<keyword evidence="5" id="KW-0479">Metal-binding</keyword>
<dbReference type="GO" id="GO:0006357">
    <property type="term" value="P:regulation of transcription by RNA polymerase II"/>
    <property type="evidence" value="ECO:0007669"/>
    <property type="project" value="TreeGrafter"/>
</dbReference>
<evidence type="ECO:0000256" key="11">
    <source>
        <dbReference type="ARBA" id="ARBA00023163"/>
    </source>
</evidence>
<evidence type="ECO:0000256" key="4">
    <source>
        <dbReference type="ARBA" id="ARBA00022679"/>
    </source>
</evidence>
<feature type="compositionally biased region" description="Low complexity" evidence="15">
    <location>
        <begin position="253"/>
        <end position="299"/>
    </location>
</feature>
<feature type="compositionally biased region" description="Low complexity" evidence="15">
    <location>
        <begin position="551"/>
        <end position="567"/>
    </location>
</feature>